<evidence type="ECO:0000313" key="2">
    <source>
        <dbReference type="EMBL" id="KKL90451.1"/>
    </source>
</evidence>
<name>A0A0F9GIU9_9ZZZZ</name>
<proteinExistence type="predicted"/>
<protein>
    <submittedName>
        <fullName evidence="2">Uncharacterized protein</fullName>
    </submittedName>
</protein>
<evidence type="ECO:0000256" key="1">
    <source>
        <dbReference type="SAM" id="Coils"/>
    </source>
</evidence>
<dbReference type="EMBL" id="LAZR01020003">
    <property type="protein sequence ID" value="KKL90451.1"/>
    <property type="molecule type" value="Genomic_DNA"/>
</dbReference>
<feature type="coiled-coil region" evidence="1">
    <location>
        <begin position="2"/>
        <end position="29"/>
    </location>
</feature>
<keyword evidence="1" id="KW-0175">Coiled coil</keyword>
<dbReference type="AlphaFoldDB" id="A0A0F9GIU9"/>
<gene>
    <name evidence="2" type="ORF">LCGC14_1904580</name>
</gene>
<organism evidence="2">
    <name type="scientific">marine sediment metagenome</name>
    <dbReference type="NCBI Taxonomy" id="412755"/>
    <lineage>
        <taxon>unclassified sequences</taxon>
        <taxon>metagenomes</taxon>
        <taxon>ecological metagenomes</taxon>
    </lineage>
</organism>
<accession>A0A0F9GIU9</accession>
<reference evidence="2" key="1">
    <citation type="journal article" date="2015" name="Nature">
        <title>Complex archaea that bridge the gap between prokaryotes and eukaryotes.</title>
        <authorList>
            <person name="Spang A."/>
            <person name="Saw J.H."/>
            <person name="Jorgensen S.L."/>
            <person name="Zaremba-Niedzwiedzka K."/>
            <person name="Martijn J."/>
            <person name="Lind A.E."/>
            <person name="van Eijk R."/>
            <person name="Schleper C."/>
            <person name="Guy L."/>
            <person name="Ettema T.J."/>
        </authorList>
    </citation>
    <scope>NUCLEOTIDE SEQUENCE</scope>
</reference>
<comment type="caution">
    <text evidence="2">The sequence shown here is derived from an EMBL/GenBank/DDBJ whole genome shotgun (WGS) entry which is preliminary data.</text>
</comment>
<sequence length="75" mass="8412">MKSLLSTEIAVAERRLENLKKENLRGKQEATVDVMSKRISGGCGPEIYFGGVSDADWWKAACEIACDRIWELEHA</sequence>